<dbReference type="AlphaFoldDB" id="A0A6N8SGA6"/>
<gene>
    <name evidence="1" type="ORF">GR138_12080</name>
</gene>
<dbReference type="EMBL" id="WUMK01000004">
    <property type="protein sequence ID" value="MXN45932.1"/>
    <property type="molecule type" value="Genomic_DNA"/>
</dbReference>
<evidence type="ECO:0000313" key="2">
    <source>
        <dbReference type="Proteomes" id="UP000435802"/>
    </source>
</evidence>
<dbReference type="Proteomes" id="UP000435802">
    <property type="component" value="Unassembled WGS sequence"/>
</dbReference>
<accession>A0A6N8SGA6</accession>
<reference evidence="1 2" key="1">
    <citation type="submission" date="2019-12" db="EMBL/GenBank/DDBJ databases">
        <title>Shinella kummerowiae sp. nov., a symbiotic bacterium isolated from root nodules of the herbal legume Kummerowia stipulacea.</title>
        <authorList>
            <person name="Gao J."/>
        </authorList>
    </citation>
    <scope>NUCLEOTIDE SEQUENCE [LARGE SCALE GENOMIC DNA]</scope>
    <source>
        <strain evidence="1 2">CCBAU 25048</strain>
    </source>
</reference>
<evidence type="ECO:0000313" key="1">
    <source>
        <dbReference type="EMBL" id="MXN45932.1"/>
    </source>
</evidence>
<name>A0A6N8SGA6_9HYPH</name>
<keyword evidence="2" id="KW-1185">Reference proteome</keyword>
<proteinExistence type="predicted"/>
<dbReference type="RefSeq" id="WP_160859494.1">
    <property type="nucleotide sequence ID" value="NZ_WUMK01000004.1"/>
</dbReference>
<dbReference type="SUPFAM" id="SSF49899">
    <property type="entry name" value="Concanavalin A-like lectins/glucanases"/>
    <property type="match status" value="1"/>
</dbReference>
<protein>
    <submittedName>
        <fullName evidence="1">Uncharacterized protein</fullName>
    </submittedName>
</protein>
<sequence length="252" mass="26866">MTIYQQTDVVLSSPSLFGTVRADENGAKIAKLPGLIDWWSADPSFTEQRSDGTLDWFGRVNRKTLRTPGTAVPLFTQGLAGRHTFEFDGTQEFDAIDFALPTATATVAFVARLADNNASLRTLVGPATTAVGAKSFSFSWSSGTARIVHSGTSLLIDDQTGTWYDTDLYGMVTQSNISGMSIWRNGTQAKRGTGLNAVLTDTSLSVGNGGVGSTARFIGEISDILVFDVDVSATEYASSRAILNTVLADWAS</sequence>
<dbReference type="InterPro" id="IPR013320">
    <property type="entry name" value="ConA-like_dom_sf"/>
</dbReference>
<organism evidence="1 2">
    <name type="scientific">Shinella kummerowiae</name>
    <dbReference type="NCBI Taxonomy" id="417745"/>
    <lineage>
        <taxon>Bacteria</taxon>
        <taxon>Pseudomonadati</taxon>
        <taxon>Pseudomonadota</taxon>
        <taxon>Alphaproteobacteria</taxon>
        <taxon>Hyphomicrobiales</taxon>
        <taxon>Rhizobiaceae</taxon>
        <taxon>Shinella</taxon>
    </lineage>
</organism>
<comment type="caution">
    <text evidence="1">The sequence shown here is derived from an EMBL/GenBank/DDBJ whole genome shotgun (WGS) entry which is preliminary data.</text>
</comment>